<evidence type="ECO:0000313" key="2">
    <source>
        <dbReference type="Proteomes" id="UP001732700"/>
    </source>
</evidence>
<proteinExistence type="predicted"/>
<dbReference type="Proteomes" id="UP001732700">
    <property type="component" value="Chromosome 7D"/>
</dbReference>
<protein>
    <submittedName>
        <fullName evidence="1">Uncharacterized protein</fullName>
    </submittedName>
</protein>
<reference evidence="1" key="1">
    <citation type="submission" date="2021-05" db="EMBL/GenBank/DDBJ databases">
        <authorList>
            <person name="Scholz U."/>
            <person name="Mascher M."/>
            <person name="Fiebig A."/>
        </authorList>
    </citation>
    <scope>NUCLEOTIDE SEQUENCE [LARGE SCALE GENOMIC DNA]</scope>
</reference>
<sequence length="569" mass="63910">MDPIFLATATVTWALNKLLDHLKDSAIKALLRSEGLDREVGPIEDTLRRANLVLGALPTGSAASASAGAGARIANRQLINQVNEIHHHATFLANELDKVKYQCIKDEVRKKNPKNTSLFVSKVKSMAPVGPSKQKINRYDIREIKYTADKLEKICNDVYQALVVEKLGQIVEATKNMDIDTRETVDNRTETKVFPREEENDVRQKLITASDQELLVLPIVGVGGVGKTTLAREVYNDQRVRDQFVRRIWIYVSAKFDEVKISQGILQQIPGCEYKNTTNLTVLQGSINKYLTERFLIVLDDMWEDRNGRWDKLLAPLRCTEKKGVILVTTRKLSISRVGEMKFLQELKEFRVQEEDGFEISQLGTLSEIRGSLSILDLENVRTKQEASKARIKDKKHLRTLSLSWSGARGNAAVQKEVLEGLKPHDRLAHLHIINYAGATPSWIVVKGLESLHLHDCTAVEVLPPFEELEFLKKLSLIGLSSLRDVNIDFSSDSGTDSQSCEEDELELSEVEIARCSALTSIRLNFCKILTKFNVEDCVAISSIEGLPSSDQRKHYVIRGCPQLPVDAV</sequence>
<dbReference type="EnsemblPlants" id="AVESA.00010b.r2.7DG1338770.1">
    <property type="protein sequence ID" value="AVESA.00010b.r2.7DG1338770.1.CDS"/>
    <property type="gene ID" value="AVESA.00010b.r2.7DG1338770"/>
</dbReference>
<accession>A0ACD6ACC4</accession>
<name>A0ACD6ACC4_AVESA</name>
<keyword evidence="2" id="KW-1185">Reference proteome</keyword>
<organism evidence="1 2">
    <name type="scientific">Avena sativa</name>
    <name type="common">Oat</name>
    <dbReference type="NCBI Taxonomy" id="4498"/>
    <lineage>
        <taxon>Eukaryota</taxon>
        <taxon>Viridiplantae</taxon>
        <taxon>Streptophyta</taxon>
        <taxon>Embryophyta</taxon>
        <taxon>Tracheophyta</taxon>
        <taxon>Spermatophyta</taxon>
        <taxon>Magnoliopsida</taxon>
        <taxon>Liliopsida</taxon>
        <taxon>Poales</taxon>
        <taxon>Poaceae</taxon>
        <taxon>BOP clade</taxon>
        <taxon>Pooideae</taxon>
        <taxon>Poodae</taxon>
        <taxon>Poeae</taxon>
        <taxon>Poeae Chloroplast Group 1 (Aveneae type)</taxon>
        <taxon>Aveninae</taxon>
        <taxon>Avena</taxon>
    </lineage>
</organism>
<reference evidence="1" key="2">
    <citation type="submission" date="2025-09" db="UniProtKB">
        <authorList>
            <consortium name="EnsemblPlants"/>
        </authorList>
    </citation>
    <scope>IDENTIFICATION</scope>
</reference>
<evidence type="ECO:0000313" key="1">
    <source>
        <dbReference type="EnsemblPlants" id="AVESA.00010b.r2.7DG1338770.1.CDS"/>
    </source>
</evidence>